<evidence type="ECO:0000256" key="2">
    <source>
        <dbReference type="ARBA" id="ARBA00022448"/>
    </source>
</evidence>
<evidence type="ECO:0000256" key="5">
    <source>
        <dbReference type="ARBA" id="ARBA00022989"/>
    </source>
</evidence>
<dbReference type="InterPro" id="IPR044669">
    <property type="entry name" value="YneE/VCCN1/2-like"/>
</dbReference>
<evidence type="ECO:0000256" key="1">
    <source>
        <dbReference type="ARBA" id="ARBA00004651"/>
    </source>
</evidence>
<keyword evidence="3" id="KW-1003">Cell membrane</keyword>
<name>A0ABU8W7Z9_9BURK</name>
<evidence type="ECO:0000313" key="10">
    <source>
        <dbReference type="EMBL" id="MEJ8826160.1"/>
    </source>
</evidence>
<evidence type="ECO:0000256" key="8">
    <source>
        <dbReference type="ARBA" id="ARBA00034708"/>
    </source>
</evidence>
<evidence type="ECO:0000256" key="7">
    <source>
        <dbReference type="ARBA" id="ARBA00023136"/>
    </source>
</evidence>
<feature type="transmembrane region" description="Helical" evidence="9">
    <location>
        <begin position="244"/>
        <end position="263"/>
    </location>
</feature>
<organism evidence="10 11">
    <name type="scientific">Variovorax humicola</name>
    <dbReference type="NCBI Taxonomy" id="1769758"/>
    <lineage>
        <taxon>Bacteria</taxon>
        <taxon>Pseudomonadati</taxon>
        <taxon>Pseudomonadota</taxon>
        <taxon>Betaproteobacteria</taxon>
        <taxon>Burkholderiales</taxon>
        <taxon>Comamonadaceae</taxon>
        <taxon>Variovorax</taxon>
    </lineage>
</organism>
<evidence type="ECO:0000256" key="9">
    <source>
        <dbReference type="SAM" id="Phobius"/>
    </source>
</evidence>
<dbReference type="Proteomes" id="UP001363010">
    <property type="component" value="Unassembled WGS sequence"/>
</dbReference>
<evidence type="ECO:0000256" key="4">
    <source>
        <dbReference type="ARBA" id="ARBA00022692"/>
    </source>
</evidence>
<evidence type="ECO:0000313" key="11">
    <source>
        <dbReference type="Proteomes" id="UP001363010"/>
    </source>
</evidence>
<keyword evidence="2" id="KW-0813">Transport</keyword>
<proteinExistence type="inferred from homology"/>
<feature type="transmembrane region" description="Helical" evidence="9">
    <location>
        <begin position="50"/>
        <end position="70"/>
    </location>
</feature>
<keyword evidence="5 9" id="KW-1133">Transmembrane helix</keyword>
<dbReference type="EMBL" id="JBBKZV010000030">
    <property type="protein sequence ID" value="MEJ8826160.1"/>
    <property type="molecule type" value="Genomic_DNA"/>
</dbReference>
<sequence length="312" mass="34095">MIVLQRPHGIRLFFVLKGSVLQSIAPAILTCTAIALAVTLSRGVLFNWKVTLSAVPFSLIGLALSIFLGFRNSAAFDRYWEARKLWGDLVHRSRSFARQVQSLFHRDAPATPADPHDVRAALIRRTIAFAHALRHQLRRSDAGADVAPLLSSTEAREFAEARLGTHYLLGRIGADVGAAMRAGELDPVIAAHMDDMLSAMAAVAAGCERIKTTPIPFVYTLLLHRTATLFCLLLPFGLVDLIGYMTPVMVAFVSYTFFGLAAVGDEIEDPFGIEPNHLPLETICRTIEIDLLEALGEKTLPAPLAPVNFRLS</sequence>
<keyword evidence="4 9" id="KW-0812">Transmembrane</keyword>
<evidence type="ECO:0000256" key="6">
    <source>
        <dbReference type="ARBA" id="ARBA00023065"/>
    </source>
</evidence>
<dbReference type="PANTHER" id="PTHR33281">
    <property type="entry name" value="UPF0187 PROTEIN YNEE"/>
    <property type="match status" value="1"/>
</dbReference>
<dbReference type="RefSeq" id="WP_340367200.1">
    <property type="nucleotide sequence ID" value="NZ_JBBKZV010000030.1"/>
</dbReference>
<dbReference type="PANTHER" id="PTHR33281:SF19">
    <property type="entry name" value="VOLTAGE-DEPENDENT ANION CHANNEL-FORMING PROTEIN YNEE"/>
    <property type="match status" value="1"/>
</dbReference>
<protein>
    <submittedName>
        <fullName evidence="10">Bestrophin family ion channel</fullName>
    </submittedName>
</protein>
<feature type="transmembrane region" description="Helical" evidence="9">
    <location>
        <begin position="12"/>
        <end position="38"/>
    </location>
</feature>
<accession>A0ABU8W7Z9</accession>
<reference evidence="10 11" key="1">
    <citation type="submission" date="2024-03" db="EMBL/GenBank/DDBJ databases">
        <title>Novel species of the genus Variovorax.</title>
        <authorList>
            <person name="Liu Q."/>
            <person name="Xin Y.-H."/>
        </authorList>
    </citation>
    <scope>NUCLEOTIDE SEQUENCE [LARGE SCALE GENOMIC DNA]</scope>
    <source>
        <strain evidence="10 11">KACC 18501</strain>
    </source>
</reference>
<evidence type="ECO:0000256" key="3">
    <source>
        <dbReference type="ARBA" id="ARBA00022475"/>
    </source>
</evidence>
<keyword evidence="6" id="KW-0406">Ion transport</keyword>
<comment type="caution">
    <text evidence="10">The sequence shown here is derived from an EMBL/GenBank/DDBJ whole genome shotgun (WGS) entry which is preliminary data.</text>
</comment>
<keyword evidence="11" id="KW-1185">Reference proteome</keyword>
<dbReference type="Pfam" id="PF25539">
    <property type="entry name" value="Bestrophin_2"/>
    <property type="match status" value="1"/>
</dbReference>
<comment type="subcellular location">
    <subcellularLocation>
        <location evidence="1">Cell membrane</location>
        <topology evidence="1">Multi-pass membrane protein</topology>
    </subcellularLocation>
</comment>
<gene>
    <name evidence="10" type="ORF">WKW80_29740</name>
</gene>
<keyword evidence="7 9" id="KW-0472">Membrane</keyword>
<feature type="transmembrane region" description="Helical" evidence="9">
    <location>
        <begin position="217"/>
        <end position="238"/>
    </location>
</feature>
<comment type="similarity">
    <text evidence="8">Belongs to the anion channel-forming bestrophin (TC 1.A.46) family.</text>
</comment>